<dbReference type="InterPro" id="IPR001245">
    <property type="entry name" value="Ser-Thr/Tyr_kinase_cat_dom"/>
</dbReference>
<dbReference type="Gene3D" id="1.10.510.10">
    <property type="entry name" value="Transferase(Phosphotransferase) domain 1"/>
    <property type="match status" value="1"/>
</dbReference>
<protein>
    <recommendedName>
        <fullName evidence="1">Serine-threonine/tyrosine-protein kinase catalytic domain-containing protein</fullName>
    </recommendedName>
</protein>
<accession>A0A1Y3BJW3</accession>
<reference evidence="2 3" key="1">
    <citation type="submission" date="2017-03" db="EMBL/GenBank/DDBJ databases">
        <title>Genome Survey of Euroglyphus maynei.</title>
        <authorList>
            <person name="Arlian L.G."/>
            <person name="Morgan M.S."/>
            <person name="Rider S.D."/>
        </authorList>
    </citation>
    <scope>NUCLEOTIDE SEQUENCE [LARGE SCALE GENOMIC DNA]</scope>
    <source>
        <strain evidence="2">Arlian Lab</strain>
        <tissue evidence="2">Whole body</tissue>
    </source>
</reference>
<dbReference type="PANTHER" id="PTHR24416">
    <property type="entry name" value="TYROSINE-PROTEIN KINASE RECEPTOR"/>
    <property type="match status" value="1"/>
</dbReference>
<organism evidence="2 3">
    <name type="scientific">Euroglyphus maynei</name>
    <name type="common">Mayne's house dust mite</name>
    <dbReference type="NCBI Taxonomy" id="6958"/>
    <lineage>
        <taxon>Eukaryota</taxon>
        <taxon>Metazoa</taxon>
        <taxon>Ecdysozoa</taxon>
        <taxon>Arthropoda</taxon>
        <taxon>Chelicerata</taxon>
        <taxon>Arachnida</taxon>
        <taxon>Acari</taxon>
        <taxon>Acariformes</taxon>
        <taxon>Sarcoptiformes</taxon>
        <taxon>Astigmata</taxon>
        <taxon>Psoroptidia</taxon>
        <taxon>Analgoidea</taxon>
        <taxon>Pyroglyphidae</taxon>
        <taxon>Pyroglyphinae</taxon>
        <taxon>Euroglyphus</taxon>
    </lineage>
</organism>
<dbReference type="Pfam" id="PF07714">
    <property type="entry name" value="PK_Tyr_Ser-Thr"/>
    <property type="match status" value="1"/>
</dbReference>
<dbReference type="GO" id="GO:0005886">
    <property type="term" value="C:plasma membrane"/>
    <property type="evidence" value="ECO:0007669"/>
    <property type="project" value="TreeGrafter"/>
</dbReference>
<dbReference type="OrthoDB" id="28230at2759"/>
<dbReference type="Proteomes" id="UP000194236">
    <property type="component" value="Unassembled WGS sequence"/>
</dbReference>
<dbReference type="EMBL" id="MUJZ01020908">
    <property type="protein sequence ID" value="OTF79886.1"/>
    <property type="molecule type" value="Genomic_DNA"/>
</dbReference>
<evidence type="ECO:0000313" key="2">
    <source>
        <dbReference type="EMBL" id="OTF79886.1"/>
    </source>
</evidence>
<dbReference type="SUPFAM" id="SSF56112">
    <property type="entry name" value="Protein kinase-like (PK-like)"/>
    <property type="match status" value="1"/>
</dbReference>
<gene>
    <name evidence="2" type="ORF">BLA29_012998</name>
</gene>
<proteinExistence type="predicted"/>
<feature type="domain" description="Serine-threonine/tyrosine-protein kinase catalytic" evidence="1">
    <location>
        <begin position="18"/>
        <end position="66"/>
    </location>
</feature>
<dbReference type="InterPro" id="IPR011009">
    <property type="entry name" value="Kinase-like_dom_sf"/>
</dbReference>
<dbReference type="GO" id="GO:0004714">
    <property type="term" value="F:transmembrane receptor protein tyrosine kinase activity"/>
    <property type="evidence" value="ECO:0007669"/>
    <property type="project" value="TreeGrafter"/>
</dbReference>
<keyword evidence="3" id="KW-1185">Reference proteome</keyword>
<dbReference type="GO" id="GO:0043235">
    <property type="term" value="C:receptor complex"/>
    <property type="evidence" value="ECO:0007669"/>
    <property type="project" value="TreeGrafter"/>
</dbReference>
<name>A0A1Y3BJW3_EURMA</name>
<dbReference type="AlphaFoldDB" id="A0A1Y3BJW3"/>
<dbReference type="PANTHER" id="PTHR24416:SF611">
    <property type="entry name" value="TYROSINE-PROTEIN KINASE TRANSMEMBRANE RECEPTOR ROR"/>
    <property type="match status" value="1"/>
</dbReference>
<evidence type="ECO:0000313" key="3">
    <source>
        <dbReference type="Proteomes" id="UP000194236"/>
    </source>
</evidence>
<sequence length="81" mass="9762">MYSYCRATLYKEIDSNKEDVQELLNYLKQGKRLECPKNCPESVYNLMLMCWQYEPECRPNASEVYRMIKTIDEQIRSQLLI</sequence>
<evidence type="ECO:0000259" key="1">
    <source>
        <dbReference type="Pfam" id="PF07714"/>
    </source>
</evidence>
<dbReference type="GO" id="GO:0007169">
    <property type="term" value="P:cell surface receptor protein tyrosine kinase signaling pathway"/>
    <property type="evidence" value="ECO:0007669"/>
    <property type="project" value="TreeGrafter"/>
</dbReference>
<comment type="caution">
    <text evidence="2">The sequence shown here is derived from an EMBL/GenBank/DDBJ whole genome shotgun (WGS) entry which is preliminary data.</text>
</comment>
<dbReference type="InterPro" id="IPR050122">
    <property type="entry name" value="RTK"/>
</dbReference>